<accession>A0A914MG45</accession>
<evidence type="ECO:0000259" key="2">
    <source>
        <dbReference type="Pfam" id="PF15982"/>
    </source>
</evidence>
<evidence type="ECO:0000256" key="1">
    <source>
        <dbReference type="SAM" id="Phobius"/>
    </source>
</evidence>
<keyword evidence="1" id="KW-0472">Membrane</keyword>
<organism evidence="3 4">
    <name type="scientific">Meloidogyne incognita</name>
    <name type="common">Southern root-knot nematode worm</name>
    <name type="synonym">Oxyuris incognita</name>
    <dbReference type="NCBI Taxonomy" id="6306"/>
    <lineage>
        <taxon>Eukaryota</taxon>
        <taxon>Metazoa</taxon>
        <taxon>Ecdysozoa</taxon>
        <taxon>Nematoda</taxon>
        <taxon>Chromadorea</taxon>
        <taxon>Rhabditida</taxon>
        <taxon>Tylenchina</taxon>
        <taxon>Tylenchomorpha</taxon>
        <taxon>Tylenchoidea</taxon>
        <taxon>Meloidogynidae</taxon>
        <taxon>Meloidogyninae</taxon>
        <taxon>Meloidogyne</taxon>
        <taxon>Meloidogyne incognita group</taxon>
    </lineage>
</organism>
<dbReference type="InterPro" id="IPR026749">
    <property type="entry name" value="Tmem135"/>
</dbReference>
<name>A0A914MG45_MELIC</name>
<reference evidence="4" key="1">
    <citation type="submission" date="2022-11" db="UniProtKB">
        <authorList>
            <consortium name="WormBaseParasite"/>
        </authorList>
    </citation>
    <scope>IDENTIFICATION</scope>
</reference>
<dbReference type="PANTHER" id="PTHR12459">
    <property type="entry name" value="TRANSMEMBRANE PROTEIN 135-RELATED"/>
    <property type="match status" value="1"/>
</dbReference>
<feature type="transmembrane region" description="Helical" evidence="1">
    <location>
        <begin position="81"/>
        <end position="105"/>
    </location>
</feature>
<dbReference type="Pfam" id="PF15982">
    <property type="entry name" value="TMEM135_C_rich"/>
    <property type="match status" value="1"/>
</dbReference>
<feature type="transmembrane region" description="Helical" evidence="1">
    <location>
        <begin position="12"/>
        <end position="35"/>
    </location>
</feature>
<feature type="transmembrane region" description="Helical" evidence="1">
    <location>
        <begin position="56"/>
        <end position="75"/>
    </location>
</feature>
<protein>
    <submittedName>
        <fullName evidence="4">Transmembrane protein 135 N-terminal domain-containing protein</fullName>
    </submittedName>
</protein>
<dbReference type="WBParaSite" id="Minc3s01431g23755">
    <property type="protein sequence ID" value="Minc3s01431g23755"/>
    <property type="gene ID" value="Minc3s01431g23755"/>
</dbReference>
<feature type="domain" description="Transmembrane protein 135 N-terminal" evidence="2">
    <location>
        <begin position="3"/>
        <end position="121"/>
    </location>
</feature>
<keyword evidence="1" id="KW-0812">Transmembrane</keyword>
<keyword evidence="3" id="KW-1185">Reference proteome</keyword>
<evidence type="ECO:0000313" key="4">
    <source>
        <dbReference type="WBParaSite" id="Minc3s01431g23755"/>
    </source>
</evidence>
<dbReference type="Proteomes" id="UP000887563">
    <property type="component" value="Unplaced"/>
</dbReference>
<dbReference type="InterPro" id="IPR031926">
    <property type="entry name" value="TMEM135_N"/>
</dbReference>
<sequence>MYCHTWNPNCLLAIYDALLPSTLFSLKTYGILYFLKSLIDKRGKIHKIEWKTFVFKTIRSSLFIVCTCILFMLWFCTFRRFLGFVTWPTLSFLNGFATCLVTVWIETKQRRALLLPYLLNLF</sequence>
<dbReference type="AlphaFoldDB" id="A0A914MG45"/>
<proteinExistence type="predicted"/>
<evidence type="ECO:0000313" key="3">
    <source>
        <dbReference type="Proteomes" id="UP000887563"/>
    </source>
</evidence>
<keyword evidence="1" id="KW-1133">Transmembrane helix</keyword>